<sequence length="92" mass="10579">APTVTYYCSYRVHPNPSTHYTDYLPYIHHSKLPIQIARKGCDLLLVPTVGYFSSDYSPYYRKSVLPLYSDLAKWAPMCADSGFTQLLYSDFV</sequence>
<accession>A0A9N9EXJ4</accession>
<gene>
    <name evidence="1" type="ORF">RFULGI_LOCUS10012</name>
</gene>
<reference evidence="1" key="1">
    <citation type="submission" date="2021-06" db="EMBL/GenBank/DDBJ databases">
        <authorList>
            <person name="Kallberg Y."/>
            <person name="Tangrot J."/>
            <person name="Rosling A."/>
        </authorList>
    </citation>
    <scope>NUCLEOTIDE SEQUENCE</scope>
    <source>
        <strain evidence="1">IN212</strain>
    </source>
</reference>
<name>A0A9N9EXJ4_9GLOM</name>
<keyword evidence="2" id="KW-1185">Reference proteome</keyword>
<comment type="caution">
    <text evidence="1">The sequence shown here is derived from an EMBL/GenBank/DDBJ whole genome shotgun (WGS) entry which is preliminary data.</text>
</comment>
<feature type="non-terminal residue" evidence="1">
    <location>
        <position position="92"/>
    </location>
</feature>
<organism evidence="1 2">
    <name type="scientific">Racocetra fulgida</name>
    <dbReference type="NCBI Taxonomy" id="60492"/>
    <lineage>
        <taxon>Eukaryota</taxon>
        <taxon>Fungi</taxon>
        <taxon>Fungi incertae sedis</taxon>
        <taxon>Mucoromycota</taxon>
        <taxon>Glomeromycotina</taxon>
        <taxon>Glomeromycetes</taxon>
        <taxon>Diversisporales</taxon>
        <taxon>Gigasporaceae</taxon>
        <taxon>Racocetra</taxon>
    </lineage>
</organism>
<proteinExistence type="predicted"/>
<evidence type="ECO:0000313" key="1">
    <source>
        <dbReference type="EMBL" id="CAG8691252.1"/>
    </source>
</evidence>
<dbReference type="AlphaFoldDB" id="A0A9N9EXJ4"/>
<dbReference type="Proteomes" id="UP000789396">
    <property type="component" value="Unassembled WGS sequence"/>
</dbReference>
<dbReference type="EMBL" id="CAJVPZ010018934">
    <property type="protein sequence ID" value="CAG8691252.1"/>
    <property type="molecule type" value="Genomic_DNA"/>
</dbReference>
<evidence type="ECO:0000313" key="2">
    <source>
        <dbReference type="Proteomes" id="UP000789396"/>
    </source>
</evidence>
<protein>
    <submittedName>
        <fullName evidence="1">19437_t:CDS:1</fullName>
    </submittedName>
</protein>